<feature type="compositionally biased region" description="Low complexity" evidence="2">
    <location>
        <begin position="674"/>
        <end position="692"/>
    </location>
</feature>
<protein>
    <recommendedName>
        <fullName evidence="5">Leucine, glutamate and lysine rich 1</fullName>
    </recommendedName>
</protein>
<accession>A0A401RX82</accession>
<dbReference type="Proteomes" id="UP000287033">
    <property type="component" value="Unassembled WGS sequence"/>
</dbReference>
<feature type="coiled-coil region" evidence="1">
    <location>
        <begin position="383"/>
        <end position="470"/>
    </location>
</feature>
<sequence length="754" mass="88096">MVTPSATWADRDEHFEGELQTTEWWIEAIKLEIHRTPIFFRCVCLSWDFYLHFETQSTTSFMVMLNSLDLQLKRNSMERHVPVHPLPEEIQQMPQDDTVCKYCGVSYLIHREFKLMEEKLKAMEAEMEFYRESVERVKKLQRELCSMKQHMEQLKSDNQQKKESLNFLNLELATKQKELEGIHLKMEDNWRQLVVVQNTSKLCRERTKQQSHIIEQTSTFLQGIRIELAVLREDVRSNLVIWEPFSKALTQCLEATGDAVQMEILGLQEGLKKSNQEGEFLQQQARDLQLSSDTIALQIDQIHVLEQKEAELQIKCCNSEKQVFDLENQLMIQQLNFQKVTEELEHCKELLLNQSREVEDLLSKLTKLEYVHNERESRYCKEIEEKEKQWLRCEQKCKSLEEQLEIKVRQESKLQDRSSVSQNEILTLKTALSQAEEKLEALKQEREQMVISHQNRIKQLQEHLQQMLGDEDSWRAKIDTELSKQQAHHYAELKKLALQMKEEAKIEIDTERQKQQELINKHNEECKTLQAQVSDLISDATKALQLEVSKLKKELQDIQCRSIESGRSKDCKIYNLEKVISQLEAQLKQEQGKMESITEELRSEIQQKSIELRETQQEVQQLKHELDQAKAENTFLEETVRRECEERYELTEALSQAREQLMELKRLSREHPHSQCSISQGSLNSSSSSAGSYKIQRSLSNSSRTKLSGLHGLPVNANASNNALPIIPMPQPSKGRASSVSEIKQRIAAAVRRK</sequence>
<dbReference type="OMA" id="KMERTET"/>
<name>A0A401RX82_CHIPU</name>
<dbReference type="EMBL" id="BEZZ01000017">
    <property type="protein sequence ID" value="GCC22745.1"/>
    <property type="molecule type" value="Genomic_DNA"/>
</dbReference>
<dbReference type="OrthoDB" id="10256467at2759"/>
<comment type="caution">
    <text evidence="3">The sequence shown here is derived from an EMBL/GenBank/DDBJ whole genome shotgun (WGS) entry which is preliminary data.</text>
</comment>
<keyword evidence="4" id="KW-1185">Reference proteome</keyword>
<gene>
    <name evidence="3" type="ORF">chiPu_0001135</name>
</gene>
<dbReference type="InterPro" id="IPR038799">
    <property type="entry name" value="LEKR1"/>
</dbReference>
<organism evidence="3 4">
    <name type="scientific">Chiloscyllium punctatum</name>
    <name type="common">Brownbanded bambooshark</name>
    <name type="synonym">Hemiscyllium punctatum</name>
    <dbReference type="NCBI Taxonomy" id="137246"/>
    <lineage>
        <taxon>Eukaryota</taxon>
        <taxon>Metazoa</taxon>
        <taxon>Chordata</taxon>
        <taxon>Craniata</taxon>
        <taxon>Vertebrata</taxon>
        <taxon>Chondrichthyes</taxon>
        <taxon>Elasmobranchii</taxon>
        <taxon>Galeomorphii</taxon>
        <taxon>Galeoidea</taxon>
        <taxon>Orectolobiformes</taxon>
        <taxon>Hemiscylliidae</taxon>
        <taxon>Chiloscyllium</taxon>
    </lineage>
</organism>
<proteinExistence type="predicted"/>
<keyword evidence="1" id="KW-0175">Coiled coil</keyword>
<dbReference type="PANTHER" id="PTHR34251:SF1">
    <property type="entry name" value="LEUCINE, GLUTAMATE AND LYSINE RICH 1"/>
    <property type="match status" value="1"/>
</dbReference>
<feature type="region of interest" description="Disordered" evidence="2">
    <location>
        <begin position="667"/>
        <end position="707"/>
    </location>
</feature>
<evidence type="ECO:0000313" key="3">
    <source>
        <dbReference type="EMBL" id="GCC22745.1"/>
    </source>
</evidence>
<dbReference type="STRING" id="137246.A0A401RX82"/>
<dbReference type="PANTHER" id="PTHR34251">
    <property type="entry name" value="LEUCINE-, GLUTAMATE- AND LYSINE-RICH PROTEIN 1"/>
    <property type="match status" value="1"/>
</dbReference>
<dbReference type="AlphaFoldDB" id="A0A401RX82"/>
<evidence type="ECO:0000256" key="2">
    <source>
        <dbReference type="SAM" id="MobiDB-lite"/>
    </source>
</evidence>
<evidence type="ECO:0000256" key="1">
    <source>
        <dbReference type="SAM" id="Coils"/>
    </source>
</evidence>
<reference evidence="3 4" key="1">
    <citation type="journal article" date="2018" name="Nat. Ecol. Evol.">
        <title>Shark genomes provide insights into elasmobranch evolution and the origin of vertebrates.</title>
        <authorList>
            <person name="Hara Y"/>
            <person name="Yamaguchi K"/>
            <person name="Onimaru K"/>
            <person name="Kadota M"/>
            <person name="Koyanagi M"/>
            <person name="Keeley SD"/>
            <person name="Tatsumi K"/>
            <person name="Tanaka K"/>
            <person name="Motone F"/>
            <person name="Kageyama Y"/>
            <person name="Nozu R"/>
            <person name="Adachi N"/>
            <person name="Nishimura O"/>
            <person name="Nakagawa R"/>
            <person name="Tanegashima C"/>
            <person name="Kiyatake I"/>
            <person name="Matsumoto R"/>
            <person name="Murakumo K"/>
            <person name="Nishida K"/>
            <person name="Terakita A"/>
            <person name="Kuratani S"/>
            <person name="Sato K"/>
            <person name="Hyodo S Kuraku.S."/>
        </authorList>
    </citation>
    <scope>NUCLEOTIDE SEQUENCE [LARGE SCALE GENOMIC DNA]</scope>
</reference>
<feature type="compositionally biased region" description="Polar residues" evidence="2">
    <location>
        <begin position="695"/>
        <end position="706"/>
    </location>
</feature>
<evidence type="ECO:0008006" key="5">
    <source>
        <dbReference type="Google" id="ProtNLM"/>
    </source>
</evidence>
<evidence type="ECO:0000313" key="4">
    <source>
        <dbReference type="Proteomes" id="UP000287033"/>
    </source>
</evidence>
<feature type="coiled-coil region" evidence="1">
    <location>
        <begin position="113"/>
        <end position="178"/>
    </location>
</feature>